<proteinExistence type="inferred from homology"/>
<dbReference type="GO" id="GO:0006559">
    <property type="term" value="P:L-phenylalanine catabolic process"/>
    <property type="evidence" value="ECO:0007669"/>
    <property type="project" value="TreeGrafter"/>
</dbReference>
<dbReference type="InterPro" id="IPR004046">
    <property type="entry name" value="GST_C"/>
</dbReference>
<reference evidence="3 4" key="1">
    <citation type="submission" date="2019-07" db="EMBL/GenBank/DDBJ databases">
        <title>Draft genome assembly of a fouling barnacle, Amphibalanus amphitrite (Darwin, 1854): The first reference genome for Thecostraca.</title>
        <authorList>
            <person name="Kim W."/>
        </authorList>
    </citation>
    <scope>NUCLEOTIDE SEQUENCE [LARGE SCALE GENOMIC DNA]</scope>
    <source>
        <strain evidence="3">SNU_AA5</strain>
        <tissue evidence="3">Soma without cirri and trophi</tissue>
    </source>
</reference>
<dbReference type="PANTHER" id="PTHR42673">
    <property type="entry name" value="MALEYLACETOACETATE ISOMERASE"/>
    <property type="match status" value="1"/>
</dbReference>
<keyword evidence="3" id="KW-0413">Isomerase</keyword>
<dbReference type="GO" id="GO:0004364">
    <property type="term" value="F:glutathione transferase activity"/>
    <property type="evidence" value="ECO:0007669"/>
    <property type="project" value="TreeGrafter"/>
</dbReference>
<dbReference type="OrthoDB" id="202840at2759"/>
<comment type="similarity">
    <text evidence="1">Belongs to the GST superfamily. Zeta family.</text>
</comment>
<dbReference type="InterPro" id="IPR034330">
    <property type="entry name" value="GST_Zeta_C"/>
</dbReference>
<feature type="domain" description="GST C-terminal" evidence="2">
    <location>
        <begin position="1"/>
        <end position="119"/>
    </location>
</feature>
<dbReference type="Proteomes" id="UP000440578">
    <property type="component" value="Unassembled WGS sequence"/>
</dbReference>
<dbReference type="EMBL" id="VIIS01000058">
    <property type="protein sequence ID" value="KAF0314006.1"/>
    <property type="molecule type" value="Genomic_DNA"/>
</dbReference>
<name>A0A6A4X2T0_AMPAM</name>
<gene>
    <name evidence="3" type="primary">GstZ2</name>
    <name evidence="3" type="ORF">FJT64_015487</name>
</gene>
<comment type="caution">
    <text evidence="3">The sequence shown here is derived from an EMBL/GenBank/DDBJ whole genome shotgun (WGS) entry which is preliminary data.</text>
</comment>
<dbReference type="GO" id="GO:0005739">
    <property type="term" value="C:mitochondrion"/>
    <property type="evidence" value="ECO:0007669"/>
    <property type="project" value="TreeGrafter"/>
</dbReference>
<evidence type="ECO:0000313" key="3">
    <source>
        <dbReference type="EMBL" id="KAF0314006.1"/>
    </source>
</evidence>
<dbReference type="Pfam" id="PF00043">
    <property type="entry name" value="GST_C"/>
    <property type="match status" value="1"/>
</dbReference>
<dbReference type="AlphaFoldDB" id="A0A6A4X2T0"/>
<evidence type="ECO:0000313" key="4">
    <source>
        <dbReference type="Proteomes" id="UP000440578"/>
    </source>
</evidence>
<dbReference type="FunFam" id="1.20.1050.10:FF:000010">
    <property type="entry name" value="Maleylacetoacetate isomerase isoform 1"/>
    <property type="match status" value="1"/>
</dbReference>
<dbReference type="CDD" id="cd03191">
    <property type="entry name" value="GST_C_Zeta"/>
    <property type="match status" value="1"/>
</dbReference>
<dbReference type="SUPFAM" id="SSF47616">
    <property type="entry name" value="GST C-terminal domain-like"/>
    <property type="match status" value="1"/>
</dbReference>
<sequence length="122" mass="13103">MVREICELIGSGIQPVQNLAVLKKVAALAGDEAKKQWGHDAIARGFRALEPLLADCAGSCCVGDSVTLADCCLVPQIFNANRFGVDMSQFPTISRVGAHLDTLEPFKAAHPTKQPDCPEELR</sequence>
<accession>A0A6A4X2T0</accession>
<dbReference type="InterPro" id="IPR010987">
    <property type="entry name" value="Glutathione-S-Trfase_C-like"/>
</dbReference>
<dbReference type="GO" id="GO:0006749">
    <property type="term" value="P:glutathione metabolic process"/>
    <property type="evidence" value="ECO:0007669"/>
    <property type="project" value="TreeGrafter"/>
</dbReference>
<dbReference type="PANTHER" id="PTHR42673:SF4">
    <property type="entry name" value="MALEYLACETOACETATE ISOMERASE"/>
    <property type="match status" value="1"/>
</dbReference>
<dbReference type="PROSITE" id="PS50405">
    <property type="entry name" value="GST_CTER"/>
    <property type="match status" value="1"/>
</dbReference>
<evidence type="ECO:0000259" key="2">
    <source>
        <dbReference type="PROSITE" id="PS50405"/>
    </source>
</evidence>
<evidence type="ECO:0000256" key="1">
    <source>
        <dbReference type="ARBA" id="ARBA00010007"/>
    </source>
</evidence>
<dbReference type="GO" id="GO:0016034">
    <property type="term" value="F:maleylacetoacetate isomerase activity"/>
    <property type="evidence" value="ECO:0007669"/>
    <property type="project" value="TreeGrafter"/>
</dbReference>
<dbReference type="Gene3D" id="1.20.1050.10">
    <property type="match status" value="1"/>
</dbReference>
<dbReference type="InterPro" id="IPR036282">
    <property type="entry name" value="Glutathione-S-Trfase_C_sf"/>
</dbReference>
<keyword evidence="4" id="KW-1185">Reference proteome</keyword>
<organism evidence="3 4">
    <name type="scientific">Amphibalanus amphitrite</name>
    <name type="common">Striped barnacle</name>
    <name type="synonym">Balanus amphitrite</name>
    <dbReference type="NCBI Taxonomy" id="1232801"/>
    <lineage>
        <taxon>Eukaryota</taxon>
        <taxon>Metazoa</taxon>
        <taxon>Ecdysozoa</taxon>
        <taxon>Arthropoda</taxon>
        <taxon>Crustacea</taxon>
        <taxon>Multicrustacea</taxon>
        <taxon>Cirripedia</taxon>
        <taxon>Thoracica</taxon>
        <taxon>Thoracicalcarea</taxon>
        <taxon>Balanomorpha</taxon>
        <taxon>Balanoidea</taxon>
        <taxon>Balanidae</taxon>
        <taxon>Amphibalaninae</taxon>
        <taxon>Amphibalanus</taxon>
    </lineage>
</organism>
<protein>
    <submittedName>
        <fullName evidence="3">Putative maleylacetoacetate isomerase 2</fullName>
    </submittedName>
</protein>